<dbReference type="Gene3D" id="1.10.10.10">
    <property type="entry name" value="Winged helix-like DNA-binding domain superfamily/Winged helix DNA-binding domain"/>
    <property type="match status" value="1"/>
</dbReference>
<dbReference type="EMBL" id="NBWZ01000001">
    <property type="protein sequence ID" value="RFA10279.1"/>
    <property type="molecule type" value="Genomic_DNA"/>
</dbReference>
<reference evidence="6 7" key="1">
    <citation type="submission" date="2017-04" db="EMBL/GenBank/DDBJ databases">
        <title>Comparative genome analysis of Subtercola boreus.</title>
        <authorList>
            <person name="Cho Y.-J."/>
            <person name="Cho A."/>
            <person name="Kim O.-S."/>
            <person name="Lee J.-I."/>
        </authorList>
    </citation>
    <scope>NUCLEOTIDE SEQUENCE [LARGE SCALE GENOMIC DNA]</scope>
    <source>
        <strain evidence="6 7">K300</strain>
    </source>
</reference>
<dbReference type="GO" id="GO:0003677">
    <property type="term" value="F:DNA binding"/>
    <property type="evidence" value="ECO:0007669"/>
    <property type="project" value="UniProtKB-KW"/>
</dbReference>
<evidence type="ECO:0000256" key="1">
    <source>
        <dbReference type="ARBA" id="ARBA00023015"/>
    </source>
</evidence>
<dbReference type="OrthoDB" id="9792527at2"/>
<feature type="domain" description="HTH hxlR-type" evidence="5">
    <location>
        <begin position="11"/>
        <end position="108"/>
    </location>
</feature>
<dbReference type="Pfam" id="PF01638">
    <property type="entry name" value="HxlR"/>
    <property type="match status" value="1"/>
</dbReference>
<feature type="compositionally biased region" description="Polar residues" evidence="4">
    <location>
        <begin position="158"/>
        <end position="167"/>
    </location>
</feature>
<keyword evidence="2" id="KW-0238">DNA-binding</keyword>
<dbReference type="PROSITE" id="PS51118">
    <property type="entry name" value="HTH_HXLR"/>
    <property type="match status" value="1"/>
</dbReference>
<dbReference type="InterPro" id="IPR036388">
    <property type="entry name" value="WH-like_DNA-bd_sf"/>
</dbReference>
<sequence>MKRTDTSAWPCTIARASVIFGDAWNVLILREAFYGNQRFDRLQEALDIGRNILTDRLKTLVEEGLLERAAYQDHPARYEYLLTQKGRDTYPVLLAMATWGRAHALSPDEDPLIFEHDTCGHDFDAMVACSHCKQQVHLEDISFRRGPGYPGYRPDDAPSSTRLSAPR</sequence>
<evidence type="ECO:0000256" key="3">
    <source>
        <dbReference type="ARBA" id="ARBA00023163"/>
    </source>
</evidence>
<organism evidence="6 7">
    <name type="scientific">Subtercola boreus</name>
    <dbReference type="NCBI Taxonomy" id="120213"/>
    <lineage>
        <taxon>Bacteria</taxon>
        <taxon>Bacillati</taxon>
        <taxon>Actinomycetota</taxon>
        <taxon>Actinomycetes</taxon>
        <taxon>Micrococcales</taxon>
        <taxon>Microbacteriaceae</taxon>
        <taxon>Subtercola</taxon>
    </lineage>
</organism>
<proteinExistence type="predicted"/>
<keyword evidence="1" id="KW-0805">Transcription regulation</keyword>
<dbReference type="PANTHER" id="PTHR33204">
    <property type="entry name" value="TRANSCRIPTIONAL REGULATOR, MARR FAMILY"/>
    <property type="match status" value="1"/>
</dbReference>
<accession>A0A3E0VKV4</accession>
<keyword evidence="3" id="KW-0804">Transcription</keyword>
<dbReference type="PANTHER" id="PTHR33204:SF18">
    <property type="entry name" value="TRANSCRIPTIONAL REGULATORY PROTEIN"/>
    <property type="match status" value="1"/>
</dbReference>
<keyword evidence="7" id="KW-1185">Reference proteome</keyword>
<dbReference type="Proteomes" id="UP000256486">
    <property type="component" value="Unassembled WGS sequence"/>
</dbReference>
<name>A0A3E0VKV4_9MICO</name>
<dbReference type="AlphaFoldDB" id="A0A3E0VKV4"/>
<protein>
    <recommendedName>
        <fullName evidence="5">HTH hxlR-type domain-containing protein</fullName>
    </recommendedName>
</protein>
<dbReference type="SUPFAM" id="SSF46785">
    <property type="entry name" value="Winged helix' DNA-binding domain"/>
    <property type="match status" value="1"/>
</dbReference>
<evidence type="ECO:0000313" key="7">
    <source>
        <dbReference type="Proteomes" id="UP000256486"/>
    </source>
</evidence>
<evidence type="ECO:0000259" key="5">
    <source>
        <dbReference type="PROSITE" id="PS51118"/>
    </source>
</evidence>
<dbReference type="RefSeq" id="WP_116415661.1">
    <property type="nucleotide sequence ID" value="NZ_NBWZ01000001.1"/>
</dbReference>
<evidence type="ECO:0000256" key="4">
    <source>
        <dbReference type="SAM" id="MobiDB-lite"/>
    </source>
</evidence>
<feature type="region of interest" description="Disordered" evidence="4">
    <location>
        <begin position="147"/>
        <end position="167"/>
    </location>
</feature>
<gene>
    <name evidence="6" type="ORF">B7R54_14475</name>
</gene>
<dbReference type="InterPro" id="IPR002577">
    <property type="entry name" value="HTH_HxlR"/>
</dbReference>
<evidence type="ECO:0000256" key="2">
    <source>
        <dbReference type="ARBA" id="ARBA00023125"/>
    </source>
</evidence>
<dbReference type="InterPro" id="IPR036390">
    <property type="entry name" value="WH_DNA-bd_sf"/>
</dbReference>
<comment type="caution">
    <text evidence="6">The sequence shown here is derived from an EMBL/GenBank/DDBJ whole genome shotgun (WGS) entry which is preliminary data.</text>
</comment>
<evidence type="ECO:0000313" key="6">
    <source>
        <dbReference type="EMBL" id="RFA10279.1"/>
    </source>
</evidence>